<dbReference type="FunFam" id="3.30.420.10:FF:000007">
    <property type="entry name" value="Interferon-stimulated exonuclease gene 20"/>
    <property type="match status" value="1"/>
</dbReference>
<evidence type="ECO:0000256" key="10">
    <source>
        <dbReference type="SAM" id="MobiDB-lite"/>
    </source>
</evidence>
<dbReference type="GO" id="GO:0006364">
    <property type="term" value="P:rRNA processing"/>
    <property type="evidence" value="ECO:0007669"/>
    <property type="project" value="UniProtKB-KW"/>
</dbReference>
<dbReference type="InterPro" id="IPR013520">
    <property type="entry name" value="Ribonucl_H"/>
</dbReference>
<feature type="region of interest" description="Disordered" evidence="10">
    <location>
        <begin position="322"/>
        <end position="390"/>
    </location>
</feature>
<dbReference type="GO" id="GO:0000027">
    <property type="term" value="P:ribosomal large subunit assembly"/>
    <property type="evidence" value="ECO:0007669"/>
    <property type="project" value="TreeGrafter"/>
</dbReference>
<evidence type="ECO:0000256" key="7">
    <source>
        <dbReference type="ARBA" id="ARBA00022839"/>
    </source>
</evidence>
<evidence type="ECO:0000259" key="11">
    <source>
        <dbReference type="SMART" id="SM00479"/>
    </source>
</evidence>
<evidence type="ECO:0000256" key="2">
    <source>
        <dbReference type="ARBA" id="ARBA00010489"/>
    </source>
</evidence>
<keyword evidence="13" id="KW-1185">Reference proteome</keyword>
<comment type="similarity">
    <text evidence="2">Belongs to the REXO4 family.</text>
</comment>
<dbReference type="InterPro" id="IPR036397">
    <property type="entry name" value="RNaseH_sf"/>
</dbReference>
<dbReference type="CDD" id="cd06144">
    <property type="entry name" value="REX4_like"/>
    <property type="match status" value="1"/>
</dbReference>
<feature type="region of interest" description="Disordered" evidence="10">
    <location>
        <begin position="17"/>
        <end position="96"/>
    </location>
</feature>
<dbReference type="SUPFAM" id="SSF53098">
    <property type="entry name" value="Ribonuclease H-like"/>
    <property type="match status" value="1"/>
</dbReference>
<dbReference type="PANTHER" id="PTHR12801:SF45">
    <property type="entry name" value="RNA EXONUCLEASE 4"/>
    <property type="match status" value="1"/>
</dbReference>
<evidence type="ECO:0000256" key="1">
    <source>
        <dbReference type="ARBA" id="ARBA00004123"/>
    </source>
</evidence>
<evidence type="ECO:0000256" key="8">
    <source>
        <dbReference type="ARBA" id="ARBA00023242"/>
    </source>
</evidence>
<dbReference type="SMART" id="SM00479">
    <property type="entry name" value="EXOIII"/>
    <property type="match status" value="1"/>
</dbReference>
<comment type="function">
    <text evidence="9">Exoribonuclease involved in ribosome biosynthesis. Involved in the processing of ITS1, the internal transcribed spacer localized between the 18S and 5.8S rRNAs.</text>
</comment>
<dbReference type="Proteomes" id="UP000799767">
    <property type="component" value="Unassembled WGS sequence"/>
</dbReference>
<evidence type="ECO:0000256" key="4">
    <source>
        <dbReference type="ARBA" id="ARBA00022552"/>
    </source>
</evidence>
<reference evidence="12" key="1">
    <citation type="journal article" date="2020" name="Stud. Mycol.">
        <title>101 Dothideomycetes genomes: a test case for predicting lifestyles and emergence of pathogens.</title>
        <authorList>
            <person name="Haridas S."/>
            <person name="Albert R."/>
            <person name="Binder M."/>
            <person name="Bloem J."/>
            <person name="Labutti K."/>
            <person name="Salamov A."/>
            <person name="Andreopoulos B."/>
            <person name="Baker S."/>
            <person name="Barry K."/>
            <person name="Bills G."/>
            <person name="Bluhm B."/>
            <person name="Cannon C."/>
            <person name="Castanera R."/>
            <person name="Culley D."/>
            <person name="Daum C."/>
            <person name="Ezra D."/>
            <person name="Gonzalez J."/>
            <person name="Henrissat B."/>
            <person name="Kuo A."/>
            <person name="Liang C."/>
            <person name="Lipzen A."/>
            <person name="Lutzoni F."/>
            <person name="Magnuson J."/>
            <person name="Mondo S."/>
            <person name="Nolan M."/>
            <person name="Ohm R."/>
            <person name="Pangilinan J."/>
            <person name="Park H.-J."/>
            <person name="Ramirez L."/>
            <person name="Alfaro M."/>
            <person name="Sun H."/>
            <person name="Tritt A."/>
            <person name="Yoshinaga Y."/>
            <person name="Zwiers L.-H."/>
            <person name="Turgeon B."/>
            <person name="Goodwin S."/>
            <person name="Spatafora J."/>
            <person name="Crous P."/>
            <person name="Grigoriev I."/>
        </authorList>
    </citation>
    <scope>NUCLEOTIDE SEQUENCE</scope>
    <source>
        <strain evidence="12">CBS 113389</strain>
    </source>
</reference>
<dbReference type="Gene3D" id="3.30.420.10">
    <property type="entry name" value="Ribonuclease H-like superfamily/Ribonuclease H"/>
    <property type="match status" value="1"/>
</dbReference>
<dbReference type="GO" id="GO:0003676">
    <property type="term" value="F:nucleic acid binding"/>
    <property type="evidence" value="ECO:0007669"/>
    <property type="project" value="InterPro"/>
</dbReference>
<evidence type="ECO:0000313" key="12">
    <source>
        <dbReference type="EMBL" id="KAF2488100.1"/>
    </source>
</evidence>
<feature type="compositionally biased region" description="Polar residues" evidence="10">
    <location>
        <begin position="82"/>
        <end position="96"/>
    </location>
</feature>
<evidence type="ECO:0000313" key="13">
    <source>
        <dbReference type="Proteomes" id="UP000799767"/>
    </source>
</evidence>
<dbReference type="RefSeq" id="XP_033594669.1">
    <property type="nucleotide sequence ID" value="XM_033731841.1"/>
</dbReference>
<evidence type="ECO:0000256" key="5">
    <source>
        <dbReference type="ARBA" id="ARBA00022722"/>
    </source>
</evidence>
<feature type="domain" description="Exonuclease" evidence="11">
    <location>
        <begin position="136"/>
        <end position="303"/>
    </location>
</feature>
<feature type="compositionally biased region" description="Acidic residues" evidence="10">
    <location>
        <begin position="354"/>
        <end position="364"/>
    </location>
</feature>
<evidence type="ECO:0000256" key="9">
    <source>
        <dbReference type="ARBA" id="ARBA00025599"/>
    </source>
</evidence>
<protein>
    <recommendedName>
        <fullName evidence="3">RNA exonuclease 4</fullName>
    </recommendedName>
</protein>
<feature type="compositionally biased region" description="Polar residues" evidence="10">
    <location>
        <begin position="17"/>
        <end position="33"/>
    </location>
</feature>
<evidence type="ECO:0000256" key="6">
    <source>
        <dbReference type="ARBA" id="ARBA00022801"/>
    </source>
</evidence>
<organism evidence="12 13">
    <name type="scientific">Neohortaea acidophila</name>
    <dbReference type="NCBI Taxonomy" id="245834"/>
    <lineage>
        <taxon>Eukaryota</taxon>
        <taxon>Fungi</taxon>
        <taxon>Dikarya</taxon>
        <taxon>Ascomycota</taxon>
        <taxon>Pezizomycotina</taxon>
        <taxon>Dothideomycetes</taxon>
        <taxon>Dothideomycetidae</taxon>
        <taxon>Mycosphaerellales</taxon>
        <taxon>Teratosphaeriaceae</taxon>
        <taxon>Neohortaea</taxon>
    </lineage>
</organism>
<dbReference type="InterPro" id="IPR037431">
    <property type="entry name" value="REX4_DEDDh_dom"/>
</dbReference>
<feature type="compositionally biased region" description="Basic residues" evidence="10">
    <location>
        <begin position="377"/>
        <end position="390"/>
    </location>
</feature>
<comment type="subcellular location">
    <subcellularLocation>
        <location evidence="1">Nucleus</location>
    </subcellularLocation>
</comment>
<name>A0A6A6Q6T8_9PEZI</name>
<keyword evidence="8" id="KW-0539">Nucleus</keyword>
<dbReference type="PANTHER" id="PTHR12801">
    <property type="entry name" value="RNA EXONUCLEASE REXO1 / RECO3 FAMILY MEMBER-RELATED"/>
    <property type="match status" value="1"/>
</dbReference>
<dbReference type="GO" id="GO:0005634">
    <property type="term" value="C:nucleus"/>
    <property type="evidence" value="ECO:0007669"/>
    <property type="project" value="UniProtKB-SubCell"/>
</dbReference>
<dbReference type="AlphaFoldDB" id="A0A6A6Q6T8"/>
<proteinExistence type="inferred from homology"/>
<dbReference type="EMBL" id="MU001631">
    <property type="protein sequence ID" value="KAF2488100.1"/>
    <property type="molecule type" value="Genomic_DNA"/>
</dbReference>
<keyword evidence="7" id="KW-0269">Exonuclease</keyword>
<dbReference type="GeneID" id="54472843"/>
<keyword evidence="4" id="KW-0698">rRNA processing</keyword>
<dbReference type="InterPro" id="IPR012337">
    <property type="entry name" value="RNaseH-like_sf"/>
</dbReference>
<evidence type="ECO:0000256" key="3">
    <source>
        <dbReference type="ARBA" id="ARBA00016937"/>
    </source>
</evidence>
<keyword evidence="6" id="KW-0378">Hydrolase</keyword>
<gene>
    <name evidence="12" type="ORF">BDY17DRAFT_260539</name>
</gene>
<accession>A0A6A6Q6T8</accession>
<sequence>MPGLDLTQISSNWKKLQEKLQTTKAPEASQQKNGVKRKRQDVADGKTTIAPRKTARLSDTRSHNPPRTRKMGLYGSKEPAANSGSKASHSALTSQHDISKSDLSAAYGSSASTTTPTQVFADVVNGGLHPTHKAGKYLALDCEMVGTGAPPHYEDHVLARVSLVNFHGEQIYDSYVLPPPNITIHDYRTFVSGILPEHLLPGYARPFKQVQRDVAQLLDGRILVGHALRNDFNVLVLSHPRRDVRDTSRYAPYRAMNRGRAPALRHLAKVKLGLEIQTGAHSSVEDARATMRLFCLEKAGFEEETRKLYGHSASRVVGRGKGGVVKKEDDDGEEEEGDGLDSEEEDLRLLRDEVEGEDDDDLEEGNGAAVSKAPKSVVKKRKKKKRTKRA</sequence>
<dbReference type="GO" id="GO:0008408">
    <property type="term" value="F:3'-5' exonuclease activity"/>
    <property type="evidence" value="ECO:0007669"/>
    <property type="project" value="InterPro"/>
</dbReference>
<keyword evidence="5" id="KW-0540">Nuclease</keyword>
<feature type="compositionally biased region" description="Acidic residues" evidence="10">
    <location>
        <begin position="330"/>
        <end position="346"/>
    </location>
</feature>
<dbReference type="OrthoDB" id="8191639at2759"/>
<dbReference type="InterPro" id="IPR047021">
    <property type="entry name" value="REXO1/3/4-like"/>
</dbReference>
<dbReference type="Pfam" id="PF00929">
    <property type="entry name" value="RNase_T"/>
    <property type="match status" value="1"/>
</dbReference>